<comment type="caution">
    <text evidence="2">The sequence shown here is derived from an EMBL/GenBank/DDBJ whole genome shotgun (WGS) entry which is preliminary data.</text>
</comment>
<sequence length="79" mass="7665">MTDAGKQPNQAMGGQPGAATPDGVNNAPSGGESGGDAYPNPHDGDGKGRFDGGQSVQDYHGGPGGERNQGAGTGGQDPE</sequence>
<name>A0A2W5B1S2_9SPHN</name>
<dbReference type="EMBL" id="QFNF01000024">
    <property type="protein sequence ID" value="PZO76811.1"/>
    <property type="molecule type" value="Genomic_DNA"/>
</dbReference>
<dbReference type="AlphaFoldDB" id="A0A2W5B1S2"/>
<evidence type="ECO:0000256" key="1">
    <source>
        <dbReference type="SAM" id="MobiDB-lite"/>
    </source>
</evidence>
<dbReference type="Proteomes" id="UP000248614">
    <property type="component" value="Unassembled WGS sequence"/>
</dbReference>
<evidence type="ECO:0000313" key="2">
    <source>
        <dbReference type="EMBL" id="PZO76811.1"/>
    </source>
</evidence>
<reference evidence="2 3" key="1">
    <citation type="submission" date="2017-08" db="EMBL/GenBank/DDBJ databases">
        <title>Infants hospitalized years apart are colonized by the same room-sourced microbial strains.</title>
        <authorList>
            <person name="Brooks B."/>
            <person name="Olm M.R."/>
            <person name="Firek B.A."/>
            <person name="Baker R."/>
            <person name="Thomas B.C."/>
            <person name="Morowitz M.J."/>
            <person name="Banfield J.F."/>
        </authorList>
    </citation>
    <scope>NUCLEOTIDE SEQUENCE [LARGE SCALE GENOMIC DNA]</scope>
    <source>
        <strain evidence="2">S2_018_000_R3_110</strain>
    </source>
</reference>
<feature type="compositionally biased region" description="Gly residues" evidence="1">
    <location>
        <begin position="61"/>
        <end position="79"/>
    </location>
</feature>
<protein>
    <submittedName>
        <fullName evidence="2">Uncharacterized protein</fullName>
    </submittedName>
</protein>
<organism evidence="2 3">
    <name type="scientific">Sphingomonas hengshuiensis</name>
    <dbReference type="NCBI Taxonomy" id="1609977"/>
    <lineage>
        <taxon>Bacteria</taxon>
        <taxon>Pseudomonadati</taxon>
        <taxon>Pseudomonadota</taxon>
        <taxon>Alphaproteobacteria</taxon>
        <taxon>Sphingomonadales</taxon>
        <taxon>Sphingomonadaceae</taxon>
        <taxon>Sphingomonas</taxon>
    </lineage>
</organism>
<gene>
    <name evidence="2" type="ORF">DI632_09755</name>
</gene>
<accession>A0A2W5B1S2</accession>
<proteinExistence type="predicted"/>
<evidence type="ECO:0000313" key="3">
    <source>
        <dbReference type="Proteomes" id="UP000248614"/>
    </source>
</evidence>
<feature type="region of interest" description="Disordered" evidence="1">
    <location>
        <begin position="1"/>
        <end position="79"/>
    </location>
</feature>